<organism evidence="11 12">
    <name type="scientific">Eilatimonas milleporae</name>
    <dbReference type="NCBI Taxonomy" id="911205"/>
    <lineage>
        <taxon>Bacteria</taxon>
        <taxon>Pseudomonadati</taxon>
        <taxon>Pseudomonadota</taxon>
        <taxon>Alphaproteobacteria</taxon>
        <taxon>Kordiimonadales</taxon>
        <taxon>Kordiimonadaceae</taxon>
        <taxon>Eilatimonas</taxon>
    </lineage>
</organism>
<evidence type="ECO:0000256" key="2">
    <source>
        <dbReference type="ARBA" id="ARBA00022448"/>
    </source>
</evidence>
<evidence type="ECO:0000256" key="5">
    <source>
        <dbReference type="ARBA" id="ARBA00022927"/>
    </source>
</evidence>
<gene>
    <name evidence="9" type="primary">tatB</name>
    <name evidence="11" type="ORF">BXY39_2596</name>
</gene>
<dbReference type="GO" id="GO:0043953">
    <property type="term" value="P:protein transport by the Tat complex"/>
    <property type="evidence" value="ECO:0007669"/>
    <property type="project" value="UniProtKB-UniRule"/>
</dbReference>
<keyword evidence="7 9" id="KW-0811">Translocation</keyword>
<dbReference type="GO" id="GO:0008320">
    <property type="term" value="F:protein transmembrane transporter activity"/>
    <property type="evidence" value="ECO:0007669"/>
    <property type="project" value="UniProtKB-UniRule"/>
</dbReference>
<keyword evidence="8 9" id="KW-0472">Membrane</keyword>
<evidence type="ECO:0000256" key="6">
    <source>
        <dbReference type="ARBA" id="ARBA00022989"/>
    </source>
</evidence>
<dbReference type="Gene3D" id="1.20.5.3310">
    <property type="match status" value="1"/>
</dbReference>
<comment type="similarity">
    <text evidence="9">Belongs to the TatB family.</text>
</comment>
<dbReference type="PANTHER" id="PTHR33162">
    <property type="entry name" value="SEC-INDEPENDENT PROTEIN TRANSLOCASE PROTEIN TATA, CHLOROPLASTIC"/>
    <property type="match status" value="1"/>
</dbReference>
<dbReference type="NCBIfam" id="TIGR01410">
    <property type="entry name" value="tatB"/>
    <property type="match status" value="1"/>
</dbReference>
<dbReference type="Pfam" id="PF02416">
    <property type="entry name" value="TatA_B_E"/>
    <property type="match status" value="1"/>
</dbReference>
<dbReference type="InterPro" id="IPR018448">
    <property type="entry name" value="TatB"/>
</dbReference>
<comment type="caution">
    <text evidence="11">The sequence shown here is derived from an EMBL/GenBank/DDBJ whole genome shotgun (WGS) entry which is preliminary data.</text>
</comment>
<proteinExistence type="inferred from homology"/>
<comment type="function">
    <text evidence="9">Part of the twin-arginine translocation (Tat) system that transports large folded proteins containing a characteristic twin-arginine motif in their signal peptide across membranes. Together with TatC, TatB is part of a receptor directly interacting with Tat signal peptides. TatB may form an oligomeric binding site that transiently accommodates folded Tat precursor proteins before their translocation.</text>
</comment>
<reference evidence="11 12" key="1">
    <citation type="submission" date="2018-10" db="EMBL/GenBank/DDBJ databases">
        <title>Genomic Encyclopedia of Archaeal and Bacterial Type Strains, Phase II (KMG-II): from individual species to whole genera.</title>
        <authorList>
            <person name="Goeker M."/>
        </authorList>
    </citation>
    <scope>NUCLEOTIDE SEQUENCE [LARGE SCALE GENOMIC DNA]</scope>
    <source>
        <strain evidence="11 12">DSM 25217</strain>
    </source>
</reference>
<evidence type="ECO:0000256" key="4">
    <source>
        <dbReference type="ARBA" id="ARBA00022692"/>
    </source>
</evidence>
<evidence type="ECO:0000313" key="12">
    <source>
        <dbReference type="Proteomes" id="UP000271227"/>
    </source>
</evidence>
<keyword evidence="2 9" id="KW-0813">Transport</keyword>
<dbReference type="GO" id="GO:0033281">
    <property type="term" value="C:TAT protein transport complex"/>
    <property type="evidence" value="ECO:0007669"/>
    <property type="project" value="UniProtKB-UniRule"/>
</dbReference>
<accession>A0A3M0C5K7</accession>
<dbReference type="AlphaFoldDB" id="A0A3M0C5K7"/>
<dbReference type="InterPro" id="IPR003369">
    <property type="entry name" value="TatA/B/E"/>
</dbReference>
<keyword evidence="6 9" id="KW-1133">Transmembrane helix</keyword>
<evidence type="ECO:0000256" key="7">
    <source>
        <dbReference type="ARBA" id="ARBA00023010"/>
    </source>
</evidence>
<dbReference type="PANTHER" id="PTHR33162:SF1">
    <property type="entry name" value="SEC-INDEPENDENT PROTEIN TRANSLOCASE PROTEIN TATA, CHLOROPLASTIC"/>
    <property type="match status" value="1"/>
</dbReference>
<dbReference type="Proteomes" id="UP000271227">
    <property type="component" value="Unassembled WGS sequence"/>
</dbReference>
<keyword evidence="12" id="KW-1185">Reference proteome</keyword>
<keyword evidence="5 9" id="KW-0653">Protein transport</keyword>
<dbReference type="RefSeq" id="WP_121939266.1">
    <property type="nucleotide sequence ID" value="NZ_REFR01000012.1"/>
</dbReference>
<evidence type="ECO:0000256" key="10">
    <source>
        <dbReference type="SAM" id="MobiDB-lite"/>
    </source>
</evidence>
<dbReference type="FunCoup" id="A0A3M0C5K7">
    <property type="interactions" value="228"/>
</dbReference>
<dbReference type="PRINTS" id="PR01506">
    <property type="entry name" value="TATBPROTEIN"/>
</dbReference>
<evidence type="ECO:0000256" key="3">
    <source>
        <dbReference type="ARBA" id="ARBA00022475"/>
    </source>
</evidence>
<evidence type="ECO:0000256" key="9">
    <source>
        <dbReference type="HAMAP-Rule" id="MF_00237"/>
    </source>
</evidence>
<name>A0A3M0C5K7_9PROT</name>
<evidence type="ECO:0000313" key="11">
    <source>
        <dbReference type="EMBL" id="RMB05018.1"/>
    </source>
</evidence>
<protein>
    <recommendedName>
        <fullName evidence="9">Sec-independent protein translocase protein TatB</fullName>
    </recommendedName>
</protein>
<keyword evidence="4 9" id="KW-0812">Transmembrane</keyword>
<evidence type="ECO:0000256" key="1">
    <source>
        <dbReference type="ARBA" id="ARBA00004167"/>
    </source>
</evidence>
<dbReference type="EMBL" id="REFR01000012">
    <property type="protein sequence ID" value="RMB05018.1"/>
    <property type="molecule type" value="Genomic_DNA"/>
</dbReference>
<dbReference type="HAMAP" id="MF_00237">
    <property type="entry name" value="TatB"/>
    <property type="match status" value="1"/>
</dbReference>
<keyword evidence="3 9" id="KW-1003">Cell membrane</keyword>
<sequence length="178" mass="18721">MFDIGSMELFIVAVVALVVVGPRELPRLLRTIGGMMRQVRSLAGEFRRGLDALAEEVEQEADPFSDLRKAEGLKPGMSPDEITETIMKNRAAEKGVDQAAAPSGADTPPVQPAPKKGVPNFKPKTVEDRGETGQTDAVQQDEKAETPSATAVEAALEKTPVTPGGAAERKGGAGNDAT</sequence>
<evidence type="ECO:0000256" key="8">
    <source>
        <dbReference type="ARBA" id="ARBA00023136"/>
    </source>
</evidence>
<feature type="region of interest" description="Disordered" evidence="10">
    <location>
        <begin position="88"/>
        <end position="178"/>
    </location>
</feature>
<dbReference type="OrthoDB" id="7206969at2"/>
<dbReference type="InParanoid" id="A0A3M0C5K7"/>
<comment type="subunit">
    <text evidence="9">The Tat system comprises two distinct complexes: a TatABC complex, containing multiple copies of TatA, TatB and TatC subunits, and a separate TatA complex, containing only TatA subunits. Substrates initially bind to the TatABC complex, which probably triggers association of the separate TatA complex to form the active translocon.</text>
</comment>
<comment type="subcellular location">
    <subcellularLocation>
        <location evidence="9">Cell membrane</location>
        <topology evidence="9">Single-pass membrane protein</topology>
    </subcellularLocation>
    <subcellularLocation>
        <location evidence="1">Membrane</location>
        <topology evidence="1">Single-pass membrane protein</topology>
    </subcellularLocation>
</comment>